<feature type="region of interest" description="Disordered" evidence="1">
    <location>
        <begin position="448"/>
        <end position="475"/>
    </location>
</feature>
<dbReference type="InterPro" id="IPR031025">
    <property type="entry name" value="LruC_dom"/>
</dbReference>
<organism evidence="5 6">
    <name type="scientific">Maribellus comscasis</name>
    <dbReference type="NCBI Taxonomy" id="2681766"/>
    <lineage>
        <taxon>Bacteria</taxon>
        <taxon>Pseudomonadati</taxon>
        <taxon>Bacteroidota</taxon>
        <taxon>Bacteroidia</taxon>
        <taxon>Marinilabiliales</taxon>
        <taxon>Prolixibacteraceae</taxon>
        <taxon>Maribellus</taxon>
    </lineage>
</organism>
<gene>
    <name evidence="5" type="ORF">GM418_06660</name>
</gene>
<evidence type="ECO:0000259" key="3">
    <source>
        <dbReference type="Pfam" id="PF13448"/>
    </source>
</evidence>
<dbReference type="RefSeq" id="WP_158864392.1">
    <property type="nucleotide sequence ID" value="NZ_CP046401.1"/>
</dbReference>
<keyword evidence="6" id="KW-1185">Reference proteome</keyword>
<dbReference type="InterPro" id="IPR025193">
    <property type="entry name" value="DUF4114"/>
</dbReference>
<evidence type="ECO:0000259" key="4">
    <source>
        <dbReference type="Pfam" id="PF16130"/>
    </source>
</evidence>
<accession>A0A6I6JLX8</accession>
<feature type="signal peptide" evidence="2">
    <location>
        <begin position="1"/>
        <end position="35"/>
    </location>
</feature>
<evidence type="ECO:0000256" key="1">
    <source>
        <dbReference type="SAM" id="MobiDB-lite"/>
    </source>
</evidence>
<feature type="domain" description="DUF4842" evidence="4">
    <location>
        <begin position="520"/>
        <end position="728"/>
    </location>
</feature>
<protein>
    <submittedName>
        <fullName evidence="5">LruC domain-containing protein</fullName>
    </submittedName>
</protein>
<keyword evidence="2" id="KW-0732">Signal</keyword>
<evidence type="ECO:0000313" key="6">
    <source>
        <dbReference type="Proteomes" id="UP000428260"/>
    </source>
</evidence>
<dbReference type="Proteomes" id="UP000428260">
    <property type="component" value="Chromosome"/>
</dbReference>
<feature type="domain" description="DUF4114" evidence="3">
    <location>
        <begin position="473"/>
        <end position="512"/>
    </location>
</feature>
<dbReference type="NCBIfam" id="TIGR04456">
    <property type="entry name" value="LruC_dom"/>
    <property type="match status" value="1"/>
</dbReference>
<evidence type="ECO:0000256" key="2">
    <source>
        <dbReference type="SAM" id="SignalP"/>
    </source>
</evidence>
<dbReference type="KEGG" id="mcos:GM418_06660"/>
<name>A0A6I6JLX8_9BACT</name>
<dbReference type="AlphaFoldDB" id="A0A6I6JLX8"/>
<feature type="chain" id="PRO_5026135474" evidence="2">
    <location>
        <begin position="36"/>
        <end position="737"/>
    </location>
</feature>
<sequence length="737" mass="78784">MDNTNYQKQTQLRTKKRFYILPILMVLIVSFSSCLTEPEEIAATSEYKKTMDNLNVSENFSWKTSKNVTLVINAISDTPELNSKVSVYNGNPESGGELIINCGLNDETTFENEIQIPTYISTLYLKCEFPSGNSAIDSVSTSSIINYTFTESSATKSAAILSAEAPDSPECTGDVTIAATSGGINVENGKTYLVTSNFSGDVNIQNGGGILRICGNVTIKNINFNTAGSIEVTSSGILTFSNSLNLNSSSQELSNWGTVNLNKNFSPGGVFNNYGTANISGLNINSQGTLLNTGQLNISGSFNNDNASENSGTMEVSGHFTNNGGSTFINNCKLIVTGNFAQNSTLENSGYISCGGTFSINSSNSTTMTAGAMIKTVNLTVNDEINGIGDYSSLSVSSTTHINGGGALTGNIDICDEGGIEVNNGTIASTVTYCQNYIAKSDCNPVGIGEAPTSDGDGDGVPDGQDDYPDDPNTSYNSYFPNETDSATLVFEDLWPSKGDYDFNDLVVYVKGKYATNSNNKVVKVVLDFKVKAVGASNMNGLGIQFDDVASSEVTSVSGAVKNSASGISLNNNGTEAGQSKAVIIAIENVNDVLYRAGGSMFNTVKNGHIGTSDLVTITVSFENKPISLDKINSAGFNFFLIKNQERGTEIHLADRKPTDLMTYEFGASDDTSEPASDRYYKTSNNLPWGLLILEPFDYPMEKIEITDAYSNFASWAESNGTMYADWYKSPNSSKVW</sequence>
<dbReference type="Pfam" id="PF13448">
    <property type="entry name" value="DUF4114"/>
    <property type="match status" value="1"/>
</dbReference>
<dbReference type="InterPro" id="IPR032295">
    <property type="entry name" value="DUF4842"/>
</dbReference>
<dbReference type="EMBL" id="CP046401">
    <property type="protein sequence ID" value="QGY43351.1"/>
    <property type="molecule type" value="Genomic_DNA"/>
</dbReference>
<proteinExistence type="predicted"/>
<evidence type="ECO:0000313" key="5">
    <source>
        <dbReference type="EMBL" id="QGY43351.1"/>
    </source>
</evidence>
<reference evidence="5 6" key="1">
    <citation type="submission" date="2019-11" db="EMBL/GenBank/DDBJ databases">
        <authorList>
            <person name="Zheng R.K."/>
            <person name="Sun C.M."/>
        </authorList>
    </citation>
    <scope>NUCLEOTIDE SEQUENCE [LARGE SCALE GENOMIC DNA]</scope>
    <source>
        <strain evidence="5 6">WC007</strain>
    </source>
</reference>
<feature type="compositionally biased region" description="Acidic residues" evidence="1">
    <location>
        <begin position="456"/>
        <end position="470"/>
    </location>
</feature>
<dbReference type="Pfam" id="PF16130">
    <property type="entry name" value="DUF4842"/>
    <property type="match status" value="1"/>
</dbReference>